<comment type="caution">
    <text evidence="8">The sequence shown here is derived from an EMBL/GenBank/DDBJ whole genome shotgun (WGS) entry which is preliminary data.</text>
</comment>
<protein>
    <recommendedName>
        <fullName evidence="7">BZIP domain-containing protein</fullName>
    </recommendedName>
</protein>
<dbReference type="PROSITE" id="PS50217">
    <property type="entry name" value="BZIP"/>
    <property type="match status" value="1"/>
</dbReference>
<dbReference type="FunFam" id="1.20.5.170:FF:000020">
    <property type="entry name" value="BZIP transcription factor"/>
    <property type="match status" value="1"/>
</dbReference>
<keyword evidence="5" id="KW-0539">Nucleus</keyword>
<accession>A0A811S4U4</accession>
<dbReference type="Pfam" id="PF00170">
    <property type="entry name" value="bZIP_1"/>
    <property type="match status" value="1"/>
</dbReference>
<feature type="compositionally biased region" description="Basic and acidic residues" evidence="6">
    <location>
        <begin position="394"/>
        <end position="406"/>
    </location>
</feature>
<evidence type="ECO:0000256" key="1">
    <source>
        <dbReference type="ARBA" id="ARBA00004123"/>
    </source>
</evidence>
<dbReference type="SMART" id="SM00338">
    <property type="entry name" value="BRLZ"/>
    <property type="match status" value="1"/>
</dbReference>
<evidence type="ECO:0000256" key="5">
    <source>
        <dbReference type="ARBA" id="ARBA00023242"/>
    </source>
</evidence>
<dbReference type="PANTHER" id="PTHR47693">
    <property type="entry name" value="BZIP TRANSCRIPTION FACTOR RISBZ3-RELATED"/>
    <property type="match status" value="1"/>
</dbReference>
<dbReference type="PROSITE" id="PS00036">
    <property type="entry name" value="BZIP_BASIC"/>
    <property type="match status" value="1"/>
</dbReference>
<evidence type="ECO:0000313" key="8">
    <source>
        <dbReference type="EMBL" id="CAD6335958.1"/>
    </source>
</evidence>
<dbReference type="OrthoDB" id="1299653at2759"/>
<feature type="region of interest" description="Disordered" evidence="6">
    <location>
        <begin position="19"/>
        <end position="47"/>
    </location>
</feature>
<keyword evidence="9" id="KW-1185">Reference proteome</keyword>
<evidence type="ECO:0000256" key="6">
    <source>
        <dbReference type="SAM" id="MobiDB-lite"/>
    </source>
</evidence>
<keyword evidence="3" id="KW-0238">DNA-binding</keyword>
<dbReference type="Gene3D" id="1.20.5.170">
    <property type="match status" value="1"/>
</dbReference>
<keyword evidence="4" id="KW-0804">Transcription</keyword>
<keyword evidence="2" id="KW-0805">Transcription regulation</keyword>
<dbReference type="CDD" id="cd14702">
    <property type="entry name" value="bZIP_plant_GBF1"/>
    <property type="match status" value="1"/>
</dbReference>
<evidence type="ECO:0000313" key="9">
    <source>
        <dbReference type="Proteomes" id="UP000604825"/>
    </source>
</evidence>
<feature type="domain" description="BZIP" evidence="7">
    <location>
        <begin position="127"/>
        <end position="179"/>
    </location>
</feature>
<evidence type="ECO:0000256" key="4">
    <source>
        <dbReference type="ARBA" id="ARBA00023163"/>
    </source>
</evidence>
<dbReference type="SUPFAM" id="SSF57959">
    <property type="entry name" value="Leucine zipper domain"/>
    <property type="match status" value="1"/>
</dbReference>
<dbReference type="AlphaFoldDB" id="A0A811S4U4"/>
<organism evidence="8 9">
    <name type="scientific">Miscanthus lutarioriparius</name>
    <dbReference type="NCBI Taxonomy" id="422564"/>
    <lineage>
        <taxon>Eukaryota</taxon>
        <taxon>Viridiplantae</taxon>
        <taxon>Streptophyta</taxon>
        <taxon>Embryophyta</taxon>
        <taxon>Tracheophyta</taxon>
        <taxon>Spermatophyta</taxon>
        <taxon>Magnoliopsida</taxon>
        <taxon>Liliopsida</taxon>
        <taxon>Poales</taxon>
        <taxon>Poaceae</taxon>
        <taxon>PACMAD clade</taxon>
        <taxon>Panicoideae</taxon>
        <taxon>Andropogonodae</taxon>
        <taxon>Andropogoneae</taxon>
        <taxon>Saccharinae</taxon>
        <taxon>Miscanthus</taxon>
    </lineage>
</organism>
<feature type="compositionally biased region" description="Gly residues" evidence="6">
    <location>
        <begin position="28"/>
        <end position="47"/>
    </location>
</feature>
<sequence length="426" mass="46445">MKKCASELQLEAFIRESGDDARAAAGRGNPGCGGPGEPGGSGVFSPGAGGALPGVGFADSNTMDESSWWYGSVRTMNPDMSRTASISASLGATTSANHALESESDSDSESLYEVEGVPYERGNKSIETKRIRRMVSNRESARRSRRKKQAQLSELESQVERLKGENATLFQQLSESNQQFSTAVTDNRILKSDVEALRVKVSSSILAETAATTTEPSQVLRLSISLTNPFELQASGELKNDEDFVHVIIFHLYFGAFPCNYLGIPISTRCLRRTEEQFLIDTVAARIPLWKGQLMNTAGRVALTQTTLSAIPVHLSIAVCLSPWAVDRIDKLRRSFIWSGSALVAAGKCRVAWDVVCRPKELGPRRHQLRAQFGLALRSLGGVVRKVDPNSNLDRSRRQQPTDHECPLPQSNNGGDRGRDLNAVLA</sequence>
<comment type="subcellular location">
    <subcellularLocation>
        <location evidence="1">Nucleus</location>
    </subcellularLocation>
</comment>
<evidence type="ECO:0000256" key="3">
    <source>
        <dbReference type="ARBA" id="ARBA00023125"/>
    </source>
</evidence>
<dbReference type="InterPro" id="IPR046347">
    <property type="entry name" value="bZIP_sf"/>
</dbReference>
<dbReference type="InterPro" id="IPR004827">
    <property type="entry name" value="bZIP"/>
</dbReference>
<evidence type="ECO:0000259" key="7">
    <source>
        <dbReference type="PROSITE" id="PS50217"/>
    </source>
</evidence>
<dbReference type="GO" id="GO:0003700">
    <property type="term" value="F:DNA-binding transcription factor activity"/>
    <property type="evidence" value="ECO:0007669"/>
    <property type="project" value="InterPro"/>
</dbReference>
<dbReference type="InterPro" id="IPR045314">
    <property type="entry name" value="bZIP_plant_GBF1"/>
</dbReference>
<evidence type="ECO:0000256" key="2">
    <source>
        <dbReference type="ARBA" id="ARBA00023015"/>
    </source>
</evidence>
<dbReference type="EMBL" id="CAJGYO010000018">
    <property type="protein sequence ID" value="CAD6335958.1"/>
    <property type="molecule type" value="Genomic_DNA"/>
</dbReference>
<proteinExistence type="predicted"/>
<feature type="region of interest" description="Disordered" evidence="6">
    <location>
        <begin position="133"/>
        <end position="153"/>
    </location>
</feature>
<dbReference type="InterPro" id="IPR044168">
    <property type="entry name" value="RISBZ3/4/5"/>
</dbReference>
<name>A0A811S4U4_9POAL</name>
<dbReference type="GO" id="GO:0005634">
    <property type="term" value="C:nucleus"/>
    <property type="evidence" value="ECO:0007669"/>
    <property type="project" value="UniProtKB-SubCell"/>
</dbReference>
<feature type="region of interest" description="Disordered" evidence="6">
    <location>
        <begin position="387"/>
        <end position="426"/>
    </location>
</feature>
<dbReference type="PANTHER" id="PTHR47693:SF2">
    <property type="entry name" value="BZIP TRANSCRIPTION FACTOR RISBZ5"/>
    <property type="match status" value="1"/>
</dbReference>
<dbReference type="GO" id="GO:0003677">
    <property type="term" value="F:DNA binding"/>
    <property type="evidence" value="ECO:0007669"/>
    <property type="project" value="UniProtKB-KW"/>
</dbReference>
<gene>
    <name evidence="8" type="ORF">NCGR_LOCUS60056</name>
</gene>
<dbReference type="Proteomes" id="UP000604825">
    <property type="component" value="Unassembled WGS sequence"/>
</dbReference>
<reference evidence="8" key="1">
    <citation type="submission" date="2020-10" db="EMBL/GenBank/DDBJ databases">
        <authorList>
            <person name="Han B."/>
            <person name="Lu T."/>
            <person name="Zhao Q."/>
            <person name="Huang X."/>
            <person name="Zhao Y."/>
        </authorList>
    </citation>
    <scope>NUCLEOTIDE SEQUENCE</scope>
</reference>